<dbReference type="GO" id="GO:2000001">
    <property type="term" value="P:regulation of DNA damage checkpoint"/>
    <property type="evidence" value="ECO:0007669"/>
    <property type="project" value="TreeGrafter"/>
</dbReference>
<dbReference type="GO" id="GO:0006974">
    <property type="term" value="P:DNA damage response"/>
    <property type="evidence" value="ECO:0007669"/>
    <property type="project" value="TreeGrafter"/>
</dbReference>
<gene>
    <name evidence="3" type="primary">Etaa1</name>
</gene>
<dbReference type="OrthoDB" id="9378993at2759"/>
<dbReference type="GeneID" id="101559709"/>
<dbReference type="PANTHER" id="PTHR16434:SF2">
    <property type="entry name" value="EWING'S TUMOR-ASSOCIATED ANTIGEN 1"/>
    <property type="match status" value="1"/>
</dbReference>
<feature type="region of interest" description="Disordered" evidence="1">
    <location>
        <begin position="603"/>
        <end position="639"/>
    </location>
</feature>
<dbReference type="FunCoup" id="A0A6P3F0R2">
    <property type="interactions" value="2625"/>
</dbReference>
<evidence type="ECO:0000313" key="2">
    <source>
        <dbReference type="Proteomes" id="UP000515203"/>
    </source>
</evidence>
<feature type="region of interest" description="Disordered" evidence="1">
    <location>
        <begin position="822"/>
        <end position="851"/>
    </location>
</feature>
<dbReference type="CTD" id="54465"/>
<feature type="region of interest" description="Disordered" evidence="1">
    <location>
        <begin position="1"/>
        <end position="69"/>
    </location>
</feature>
<dbReference type="RefSeq" id="XP_004636254.1">
    <property type="nucleotide sequence ID" value="XM_004636197.3"/>
</dbReference>
<dbReference type="InParanoid" id="A0A6P3F0R2"/>
<feature type="compositionally biased region" description="Basic and acidic residues" evidence="1">
    <location>
        <begin position="823"/>
        <end position="851"/>
    </location>
</feature>
<feature type="compositionally biased region" description="Low complexity" evidence="1">
    <location>
        <begin position="10"/>
        <end position="29"/>
    </location>
</feature>
<dbReference type="GO" id="GO:0043596">
    <property type="term" value="C:nuclear replication fork"/>
    <property type="evidence" value="ECO:0007669"/>
    <property type="project" value="TreeGrafter"/>
</dbReference>
<feature type="region of interest" description="Disordered" evidence="1">
    <location>
        <begin position="350"/>
        <end position="370"/>
    </location>
</feature>
<dbReference type="PANTHER" id="PTHR16434">
    <property type="entry name" value="EWING'S TUMOR-ASSOCIATED ANTIGEN 1 ETAA1"/>
    <property type="match status" value="1"/>
</dbReference>
<name>A0A6P3F0R2_OCTDE</name>
<dbReference type="AlphaFoldDB" id="A0A6P3F0R2"/>
<dbReference type="GO" id="GO:0043539">
    <property type="term" value="F:protein serine/threonine kinase activator activity"/>
    <property type="evidence" value="ECO:0007669"/>
    <property type="project" value="TreeGrafter"/>
</dbReference>
<evidence type="ECO:0000256" key="1">
    <source>
        <dbReference type="SAM" id="MobiDB-lite"/>
    </source>
</evidence>
<protein>
    <submittedName>
        <fullName evidence="3">Ewing's tumor-associated antigen 1 isoform X1</fullName>
    </submittedName>
</protein>
<evidence type="ECO:0000313" key="3">
    <source>
        <dbReference type="RefSeq" id="XP_004636254.1"/>
    </source>
</evidence>
<dbReference type="InterPro" id="IPR029406">
    <property type="entry name" value="ETAA1"/>
</dbReference>
<organism evidence="2 3">
    <name type="scientific">Octodon degus</name>
    <name type="common">Degu</name>
    <name type="synonym">Sciurus degus</name>
    <dbReference type="NCBI Taxonomy" id="10160"/>
    <lineage>
        <taxon>Eukaryota</taxon>
        <taxon>Metazoa</taxon>
        <taxon>Chordata</taxon>
        <taxon>Craniata</taxon>
        <taxon>Vertebrata</taxon>
        <taxon>Euteleostomi</taxon>
        <taxon>Mammalia</taxon>
        <taxon>Eutheria</taxon>
        <taxon>Euarchontoglires</taxon>
        <taxon>Glires</taxon>
        <taxon>Rodentia</taxon>
        <taxon>Hystricomorpha</taxon>
        <taxon>Octodontidae</taxon>
        <taxon>Octodon</taxon>
    </lineage>
</organism>
<keyword evidence="2" id="KW-1185">Reference proteome</keyword>
<sequence>MSRRRKYAGTPSPKSTPSKSAAAEESSSSRVEPGRRRLRSARRSEPRGPAEWSPAAASGSKSHPEEKYETPTRMLKMDLLSCTFGSPNDPDGQNDIFWDQNSPMTKQLGKGRKKQIYTTDSDVISHIVNRIAPQDDRPTTNSMLGIWIGETAIPCTPVVVKEKSKIKISCTKLKTQHREKELMKLAKQFDKNMEELDVIQEQNKINHDFIQIISDTETLHNCKDCVQMHSPCDLVPEIDNATLKKPMEGNSWISGTNDQTSSQKPFDQNTEAAFNAMFDASTQKCSGQLSQDLPDTLLYNSNTTLGEKNVVTEASVITNETLVIGKLPWTAPMLPSKVETPTVTKPYVTPETKEQEGSHKHMAAVSTSDSEEDWESLLGNEPFGVQNTEMLELVPSGTAQVDSISRTNVSLDTRLRDSKIQDLPTNTHDQGQINAAKYRCSPNPNKKTNKLSLTRNKMKSEKSFNATVIQDKTQDDAIASDLIKIKENIHMNFTSNINASEKKCLNTKSCSEPKNKPIFKHSFNVPVNTNPFGSTTLVHETGVSYSNRTNASKLDSFFDDWNDPLFANEIIKECHKLETTWETNDVDDDLLYQACDDIERLSQQQDIKESKSTLDGRRKSRHGAESMPVLSKGGSHLEQPKHWNMGNISVQTSFLTNNSQTGKPVKMEKKEMFGNSPHILGTTTNLTMYSKNSDCEINNVHDSWSNSDVPVHVTSSKSVLSRSLVCNVNSDHASTETVTSKKSNTQRLSYTTITSGAQSNLNKTGSSSKYTFTKLKNSQVLSQLNQNCMAEYMTATKITQNIEKKKTINSWAADQQSLVKLSESLKESSKEEEEKYRKYSPEEIQRKRQEALVRRMAKSQASSVNSSPIQFL</sequence>
<reference evidence="3" key="1">
    <citation type="submission" date="2025-08" db="UniProtKB">
        <authorList>
            <consortium name="RefSeq"/>
        </authorList>
    </citation>
    <scope>IDENTIFICATION</scope>
</reference>
<dbReference type="Pfam" id="PF15350">
    <property type="entry name" value="ETAA1"/>
    <property type="match status" value="1"/>
</dbReference>
<dbReference type="GO" id="GO:0031297">
    <property type="term" value="P:replication fork processing"/>
    <property type="evidence" value="ECO:0007669"/>
    <property type="project" value="TreeGrafter"/>
</dbReference>
<feature type="compositionally biased region" description="Basic and acidic residues" evidence="1">
    <location>
        <begin position="606"/>
        <end position="617"/>
    </location>
</feature>
<dbReference type="Proteomes" id="UP000515203">
    <property type="component" value="Unplaced"/>
</dbReference>
<proteinExistence type="predicted"/>
<accession>A0A6P3F0R2</accession>